<evidence type="ECO:0000313" key="2">
    <source>
        <dbReference type="EMBL" id="CDX12058.1"/>
    </source>
</evidence>
<sequence>MNAGKKSSPMASNDTFSIDELTSGQIRAARALLQWDQKTLAERSKVSLATIKRLEPLTGPISANRVTIDALRRALESAGIQFIPENGGGAGVRLASRSDQS</sequence>
<accession>A0A090G3Y3</accession>
<dbReference type="GO" id="GO:0003677">
    <property type="term" value="F:DNA binding"/>
    <property type="evidence" value="ECO:0007669"/>
    <property type="project" value="InterPro"/>
</dbReference>
<dbReference type="Gene3D" id="1.10.260.40">
    <property type="entry name" value="lambda repressor-like DNA-binding domains"/>
    <property type="match status" value="1"/>
</dbReference>
<dbReference type="PROSITE" id="PS50943">
    <property type="entry name" value="HTH_CROC1"/>
    <property type="match status" value="1"/>
</dbReference>
<dbReference type="EMBL" id="CCMZ01000003">
    <property type="protein sequence ID" value="CDX12058.1"/>
    <property type="molecule type" value="Genomic_DNA"/>
</dbReference>
<feature type="domain" description="HTH cro/C1-type" evidence="1">
    <location>
        <begin position="26"/>
        <end position="55"/>
    </location>
</feature>
<dbReference type="CDD" id="cd00093">
    <property type="entry name" value="HTH_XRE"/>
    <property type="match status" value="1"/>
</dbReference>
<organism evidence="3 5">
    <name type="scientific">Mesorhizobium plurifarium</name>
    <dbReference type="NCBI Taxonomy" id="69974"/>
    <lineage>
        <taxon>Bacteria</taxon>
        <taxon>Pseudomonadati</taxon>
        <taxon>Pseudomonadota</taxon>
        <taxon>Alphaproteobacteria</taxon>
        <taxon>Hyphomicrobiales</taxon>
        <taxon>Phyllobacteriaceae</taxon>
        <taxon>Mesorhizobium</taxon>
    </lineage>
</organism>
<dbReference type="AlphaFoldDB" id="A0A090G3Y3"/>
<dbReference type="Proteomes" id="UP000045285">
    <property type="component" value="Unassembled WGS sequence"/>
</dbReference>
<name>A0A090G3Y3_MESPL</name>
<reference evidence="4" key="1">
    <citation type="submission" date="2014-08" db="EMBL/GenBank/DDBJ databases">
        <authorList>
            <person name="Moulin L."/>
        </authorList>
    </citation>
    <scope>NUCLEOTIDE SEQUENCE [LARGE SCALE GENOMIC DNA]</scope>
</reference>
<dbReference type="Proteomes" id="UP000046122">
    <property type="component" value="Unassembled WGS sequence"/>
</dbReference>
<evidence type="ECO:0000313" key="5">
    <source>
        <dbReference type="Proteomes" id="UP000046122"/>
    </source>
</evidence>
<dbReference type="SUPFAM" id="SSF47413">
    <property type="entry name" value="lambda repressor-like DNA-binding domains"/>
    <property type="match status" value="1"/>
</dbReference>
<evidence type="ECO:0000313" key="4">
    <source>
        <dbReference type="Proteomes" id="UP000045285"/>
    </source>
</evidence>
<dbReference type="InterPro" id="IPR010982">
    <property type="entry name" value="Lambda_DNA-bd_dom_sf"/>
</dbReference>
<proteinExistence type="predicted"/>
<dbReference type="InterPro" id="IPR001387">
    <property type="entry name" value="Cro/C1-type_HTH"/>
</dbReference>
<evidence type="ECO:0000313" key="3">
    <source>
        <dbReference type="EMBL" id="CDX51900.1"/>
    </source>
</evidence>
<dbReference type="EMBL" id="CCNE01000006">
    <property type="protein sequence ID" value="CDX51900.1"/>
    <property type="molecule type" value="Genomic_DNA"/>
</dbReference>
<keyword evidence="4" id="KW-1185">Reference proteome</keyword>
<gene>
    <name evidence="2" type="ORF">MPL3356_110311</name>
    <name evidence="3" type="ORF">MPL3365_140101</name>
</gene>
<reference evidence="3 5" key="2">
    <citation type="submission" date="2014-08" db="EMBL/GenBank/DDBJ databases">
        <authorList>
            <person name="Moulin Lionel"/>
        </authorList>
    </citation>
    <scope>NUCLEOTIDE SEQUENCE [LARGE SCALE GENOMIC DNA]</scope>
</reference>
<protein>
    <recommendedName>
        <fullName evidence="1">HTH cro/C1-type domain-containing protein</fullName>
    </recommendedName>
</protein>
<evidence type="ECO:0000259" key="1">
    <source>
        <dbReference type="PROSITE" id="PS50943"/>
    </source>
</evidence>